<feature type="transmembrane region" description="Helical" evidence="1">
    <location>
        <begin position="37"/>
        <end position="55"/>
    </location>
</feature>
<gene>
    <name evidence="2" type="ORF">PCO31110_01485</name>
</gene>
<dbReference type="AlphaFoldDB" id="A0A5E4TKK7"/>
<dbReference type="EMBL" id="CABPSJ010000002">
    <property type="protein sequence ID" value="VVD88407.1"/>
    <property type="molecule type" value="Genomic_DNA"/>
</dbReference>
<proteinExistence type="predicted"/>
<dbReference type="Proteomes" id="UP000337189">
    <property type="component" value="Unassembled WGS sequence"/>
</dbReference>
<evidence type="ECO:0000256" key="1">
    <source>
        <dbReference type="SAM" id="Phobius"/>
    </source>
</evidence>
<keyword evidence="1" id="KW-1133">Transmembrane helix</keyword>
<evidence type="ECO:0000313" key="2">
    <source>
        <dbReference type="EMBL" id="VVD88407.1"/>
    </source>
</evidence>
<name>A0A5E4TKK7_9BURK</name>
<organism evidence="2 3">
    <name type="scientific">Pandoraea communis</name>
    <dbReference type="NCBI Taxonomy" id="2508297"/>
    <lineage>
        <taxon>Bacteria</taxon>
        <taxon>Pseudomonadati</taxon>
        <taxon>Pseudomonadota</taxon>
        <taxon>Betaproteobacteria</taxon>
        <taxon>Burkholderiales</taxon>
        <taxon>Burkholderiaceae</taxon>
        <taxon>Pandoraea</taxon>
    </lineage>
</organism>
<feature type="transmembrane region" description="Helical" evidence="1">
    <location>
        <begin position="12"/>
        <end position="31"/>
    </location>
</feature>
<dbReference type="RefSeq" id="WP_010808137.1">
    <property type="nucleotide sequence ID" value="NZ_CABPSJ010000002.1"/>
</dbReference>
<keyword evidence="1" id="KW-0812">Transmembrane</keyword>
<sequence length="178" mass="19364">MQTNSKSTKWGGFARLLAGLAFAAVGFLSTSPDTSDAVRLIGISLFGLAAIYFVLRLLPIRTRVTESAVAGNGGAVTVTHDDEAISVTFPDGHTRSVNWNVLTKIVIRTTDEGPAVDDVFWDLYVGDDLELTYPQHADSDRRLLNAMQERLRGFDNEVVIEAMGSTGNANFTAWERVA</sequence>
<evidence type="ECO:0000313" key="3">
    <source>
        <dbReference type="Proteomes" id="UP000337189"/>
    </source>
</evidence>
<keyword evidence="1" id="KW-0472">Membrane</keyword>
<dbReference type="OrthoDB" id="1163947at2"/>
<reference evidence="2 3" key="1">
    <citation type="submission" date="2019-08" db="EMBL/GenBank/DDBJ databases">
        <authorList>
            <person name="Peeters C."/>
        </authorList>
    </citation>
    <scope>NUCLEOTIDE SEQUENCE [LARGE SCALE GENOMIC DNA]</scope>
    <source>
        <strain evidence="2 3">LMG 31110</strain>
    </source>
</reference>
<protein>
    <recommendedName>
        <fullName evidence="4">Transmembrane protein</fullName>
    </recommendedName>
</protein>
<evidence type="ECO:0008006" key="4">
    <source>
        <dbReference type="Google" id="ProtNLM"/>
    </source>
</evidence>
<accession>A0A5E4TKK7</accession>